<dbReference type="SUPFAM" id="SSF52317">
    <property type="entry name" value="Class I glutamine amidotransferase-like"/>
    <property type="match status" value="1"/>
</dbReference>
<dbReference type="Pfam" id="PF12833">
    <property type="entry name" value="HTH_18"/>
    <property type="match status" value="1"/>
</dbReference>
<dbReference type="PROSITE" id="PS01124">
    <property type="entry name" value="HTH_ARAC_FAMILY_2"/>
    <property type="match status" value="1"/>
</dbReference>
<evidence type="ECO:0000256" key="1">
    <source>
        <dbReference type="ARBA" id="ARBA00023015"/>
    </source>
</evidence>
<dbReference type="GO" id="GO:0043565">
    <property type="term" value="F:sequence-specific DNA binding"/>
    <property type="evidence" value="ECO:0007669"/>
    <property type="project" value="InterPro"/>
</dbReference>
<dbReference type="SUPFAM" id="SSF46689">
    <property type="entry name" value="Homeodomain-like"/>
    <property type="match status" value="1"/>
</dbReference>
<keyword evidence="5" id="KW-1185">Reference proteome</keyword>
<name>A0A9X1X372_9SPHI</name>
<dbReference type="CDD" id="cd03137">
    <property type="entry name" value="GATase1_AraC_1"/>
    <property type="match status" value="1"/>
</dbReference>
<dbReference type="SMART" id="SM00342">
    <property type="entry name" value="HTH_ARAC"/>
    <property type="match status" value="1"/>
</dbReference>
<dbReference type="Gene3D" id="1.10.10.60">
    <property type="entry name" value="Homeodomain-like"/>
    <property type="match status" value="1"/>
</dbReference>
<dbReference type="Gene3D" id="3.40.50.880">
    <property type="match status" value="1"/>
</dbReference>
<keyword evidence="2" id="KW-0804">Transcription</keyword>
<organism evidence="4 5">
    <name type="scientific">Mucilaginibacter straminoryzae</name>
    <dbReference type="NCBI Taxonomy" id="2932774"/>
    <lineage>
        <taxon>Bacteria</taxon>
        <taxon>Pseudomonadati</taxon>
        <taxon>Bacteroidota</taxon>
        <taxon>Sphingobacteriia</taxon>
        <taxon>Sphingobacteriales</taxon>
        <taxon>Sphingobacteriaceae</taxon>
        <taxon>Mucilaginibacter</taxon>
    </lineage>
</organism>
<dbReference type="AlphaFoldDB" id="A0A9X1X372"/>
<dbReference type="EMBL" id="JALJEJ010000004">
    <property type="protein sequence ID" value="MCJ8210352.1"/>
    <property type="molecule type" value="Genomic_DNA"/>
</dbReference>
<dbReference type="Pfam" id="PF01965">
    <property type="entry name" value="DJ-1_PfpI"/>
    <property type="match status" value="1"/>
</dbReference>
<dbReference type="PANTHER" id="PTHR43130:SF3">
    <property type="entry name" value="HTH-TYPE TRANSCRIPTIONAL REGULATOR RV1931C"/>
    <property type="match status" value="1"/>
</dbReference>
<dbReference type="InterPro" id="IPR002818">
    <property type="entry name" value="DJ-1/PfpI"/>
</dbReference>
<dbReference type="GO" id="GO:0003700">
    <property type="term" value="F:DNA-binding transcription factor activity"/>
    <property type="evidence" value="ECO:0007669"/>
    <property type="project" value="InterPro"/>
</dbReference>
<sequence>MDKAPLKVAFIVPPKVHLLDITGPAHVFYEAKDEGAPLELIFSNIIKGQHEAESSSMLAFYKLVDFSGINLGKGDLVFIPGIESSLLLSREFLDACKPFQQWLREQYQRGAVLCSVCTGAFLLADAGLLDGKQCTSHWKYLDEIHKRYPKLKVLDNRLFVSDSDIYTSAGVTSGIDLALHILEKKLGSYFAAKIAKEVVVYHRRSEKDPQLDAFMLYRNHLDHRIHAVQDMLAQNLSDQTAIEVLAEKVCMSPRNLTRLFKKTTQITIGSYIAQLRISHAVKLLNEGYTLQAAADSCGLKSTAHLRRMIAKSSTAAMSG</sequence>
<comment type="caution">
    <text evidence="4">The sequence shown here is derived from an EMBL/GenBank/DDBJ whole genome shotgun (WGS) entry which is preliminary data.</text>
</comment>
<evidence type="ECO:0000313" key="5">
    <source>
        <dbReference type="Proteomes" id="UP001139450"/>
    </source>
</evidence>
<feature type="domain" description="HTH araC/xylS-type" evidence="3">
    <location>
        <begin position="226"/>
        <end position="319"/>
    </location>
</feature>
<accession>A0A9X1X372</accession>
<dbReference type="InterPro" id="IPR052158">
    <property type="entry name" value="INH-QAR"/>
</dbReference>
<reference evidence="4" key="1">
    <citation type="submission" date="2022-04" db="EMBL/GenBank/DDBJ databases">
        <title>Mucilaginibacter sp. RS28 isolated from freshwater.</title>
        <authorList>
            <person name="Ko S.-R."/>
        </authorList>
    </citation>
    <scope>NUCLEOTIDE SEQUENCE</scope>
    <source>
        <strain evidence="4">RS28</strain>
    </source>
</reference>
<dbReference type="InterPro" id="IPR029062">
    <property type="entry name" value="Class_I_gatase-like"/>
</dbReference>
<evidence type="ECO:0000259" key="3">
    <source>
        <dbReference type="PROSITE" id="PS01124"/>
    </source>
</evidence>
<dbReference type="PANTHER" id="PTHR43130">
    <property type="entry name" value="ARAC-FAMILY TRANSCRIPTIONAL REGULATOR"/>
    <property type="match status" value="1"/>
</dbReference>
<gene>
    <name evidence="4" type="ORF">MUY27_11590</name>
</gene>
<dbReference type="Proteomes" id="UP001139450">
    <property type="component" value="Unassembled WGS sequence"/>
</dbReference>
<evidence type="ECO:0000256" key="2">
    <source>
        <dbReference type="ARBA" id="ARBA00023163"/>
    </source>
</evidence>
<dbReference type="InterPro" id="IPR018060">
    <property type="entry name" value="HTH_AraC"/>
</dbReference>
<protein>
    <submittedName>
        <fullName evidence="4">DJ-1/PfpI family protein</fullName>
    </submittedName>
</protein>
<proteinExistence type="predicted"/>
<keyword evidence="1" id="KW-0805">Transcription regulation</keyword>
<dbReference type="RefSeq" id="WP_245130188.1">
    <property type="nucleotide sequence ID" value="NZ_JALJEJ010000004.1"/>
</dbReference>
<dbReference type="InterPro" id="IPR009057">
    <property type="entry name" value="Homeodomain-like_sf"/>
</dbReference>
<evidence type="ECO:0000313" key="4">
    <source>
        <dbReference type="EMBL" id="MCJ8210352.1"/>
    </source>
</evidence>